<dbReference type="InParanoid" id="A0A2K2DPB1"/>
<evidence type="ECO:0000313" key="1">
    <source>
        <dbReference type="EMBL" id="PNT76113.1"/>
    </source>
</evidence>
<dbReference type="EnsemblPlants" id="PNT76113">
    <property type="protein sequence ID" value="PNT76113"/>
    <property type="gene ID" value="BRADI_1g44276v3"/>
</dbReference>
<protein>
    <submittedName>
        <fullName evidence="1 2">Uncharacterized protein</fullName>
    </submittedName>
</protein>
<name>A0A2K2DPB1_BRADI</name>
<dbReference type="AlphaFoldDB" id="A0A2K2DPB1"/>
<reference evidence="1" key="2">
    <citation type="submission" date="2017-06" db="EMBL/GenBank/DDBJ databases">
        <title>WGS assembly of Brachypodium distachyon.</title>
        <authorList>
            <consortium name="The International Brachypodium Initiative"/>
            <person name="Lucas S."/>
            <person name="Harmon-Smith M."/>
            <person name="Lail K."/>
            <person name="Tice H."/>
            <person name="Grimwood J."/>
            <person name="Bruce D."/>
            <person name="Barry K."/>
            <person name="Shu S."/>
            <person name="Lindquist E."/>
            <person name="Wang M."/>
            <person name="Pitluck S."/>
            <person name="Vogel J.P."/>
            <person name="Garvin D.F."/>
            <person name="Mockler T.C."/>
            <person name="Schmutz J."/>
            <person name="Rokhsar D."/>
            <person name="Bevan M.W."/>
        </authorList>
    </citation>
    <scope>NUCLEOTIDE SEQUENCE</scope>
    <source>
        <strain evidence="1">Bd21</strain>
    </source>
</reference>
<dbReference type="Proteomes" id="UP000008810">
    <property type="component" value="Chromosome 1"/>
</dbReference>
<evidence type="ECO:0000313" key="3">
    <source>
        <dbReference type="Proteomes" id="UP000008810"/>
    </source>
</evidence>
<gene>
    <name evidence="1" type="ORF">BRADI_1g44276v3</name>
</gene>
<evidence type="ECO:0000313" key="2">
    <source>
        <dbReference type="EnsemblPlants" id="PNT76113"/>
    </source>
</evidence>
<dbReference type="EMBL" id="CM000880">
    <property type="protein sequence ID" value="PNT76113.1"/>
    <property type="molecule type" value="Genomic_DNA"/>
</dbReference>
<reference evidence="2" key="3">
    <citation type="submission" date="2018-08" db="UniProtKB">
        <authorList>
            <consortium name="EnsemblPlants"/>
        </authorList>
    </citation>
    <scope>IDENTIFICATION</scope>
    <source>
        <strain evidence="2">cv. Bd21</strain>
    </source>
</reference>
<sequence length="86" mass="9533">MLLLGALLREPVSDLCRLLLLREAARTGILVAALLSAMHVQLHKVTDFRQKRTVGCRAMGHELKSYKEMANLAFWNSPRISSSGGN</sequence>
<keyword evidence="3" id="KW-1185">Reference proteome</keyword>
<dbReference type="Gramene" id="PNT76113">
    <property type="protein sequence ID" value="PNT76113"/>
    <property type="gene ID" value="BRADI_1g44276v3"/>
</dbReference>
<proteinExistence type="predicted"/>
<reference evidence="1 2" key="1">
    <citation type="journal article" date="2010" name="Nature">
        <title>Genome sequencing and analysis of the model grass Brachypodium distachyon.</title>
        <authorList>
            <consortium name="International Brachypodium Initiative"/>
        </authorList>
    </citation>
    <scope>NUCLEOTIDE SEQUENCE [LARGE SCALE GENOMIC DNA]</scope>
    <source>
        <strain evidence="1 2">Bd21</strain>
    </source>
</reference>
<organism evidence="1">
    <name type="scientific">Brachypodium distachyon</name>
    <name type="common">Purple false brome</name>
    <name type="synonym">Trachynia distachya</name>
    <dbReference type="NCBI Taxonomy" id="15368"/>
    <lineage>
        <taxon>Eukaryota</taxon>
        <taxon>Viridiplantae</taxon>
        <taxon>Streptophyta</taxon>
        <taxon>Embryophyta</taxon>
        <taxon>Tracheophyta</taxon>
        <taxon>Spermatophyta</taxon>
        <taxon>Magnoliopsida</taxon>
        <taxon>Liliopsida</taxon>
        <taxon>Poales</taxon>
        <taxon>Poaceae</taxon>
        <taxon>BOP clade</taxon>
        <taxon>Pooideae</taxon>
        <taxon>Stipodae</taxon>
        <taxon>Brachypodieae</taxon>
        <taxon>Brachypodium</taxon>
    </lineage>
</organism>
<accession>A0A2K2DPB1</accession>